<dbReference type="PANTHER" id="PTHR43126">
    <property type="entry name" value="D-ALANYL-D-ALANINE DIPEPTIDASE"/>
    <property type="match status" value="1"/>
</dbReference>
<feature type="chain" id="PRO_5047134945" description="D-alanyl-D-alanine dipeptidase" evidence="11">
    <location>
        <begin position="20"/>
        <end position="225"/>
    </location>
</feature>
<evidence type="ECO:0000256" key="3">
    <source>
        <dbReference type="ARBA" id="ARBA00022723"/>
    </source>
</evidence>
<evidence type="ECO:0000256" key="8">
    <source>
        <dbReference type="ARBA" id="ARBA00023316"/>
    </source>
</evidence>
<organism evidence="12 13">
    <name type="scientific">Gillisia lutea</name>
    <dbReference type="NCBI Taxonomy" id="2909668"/>
    <lineage>
        <taxon>Bacteria</taxon>
        <taxon>Pseudomonadati</taxon>
        <taxon>Bacteroidota</taxon>
        <taxon>Flavobacteriia</taxon>
        <taxon>Flavobacteriales</taxon>
        <taxon>Flavobacteriaceae</taxon>
        <taxon>Gillisia</taxon>
    </lineage>
</organism>
<feature type="site" description="Transition state stabilizer" evidence="9">
    <location>
        <position position="94"/>
    </location>
</feature>
<protein>
    <recommendedName>
        <fullName evidence="9 10">D-alanyl-D-alanine dipeptidase</fullName>
        <shortName evidence="9 10">D-Ala-D-Ala dipeptidase</shortName>
        <ecNumber evidence="9 10">3.4.13.22</ecNumber>
    </recommendedName>
</protein>
<comment type="cofactor">
    <cofactor evidence="9">
        <name>Zn(2+)</name>
        <dbReference type="ChEBI" id="CHEBI:29105"/>
    </cofactor>
    <text evidence="9">Binds 1 zinc ion per subunit.</text>
</comment>
<comment type="catalytic activity">
    <reaction evidence="1 9 10">
        <text>D-alanyl-D-alanine + H2O = 2 D-alanine</text>
        <dbReference type="Rhea" id="RHEA:20661"/>
        <dbReference type="ChEBI" id="CHEBI:15377"/>
        <dbReference type="ChEBI" id="CHEBI:57416"/>
        <dbReference type="ChEBI" id="CHEBI:57822"/>
        <dbReference type="EC" id="3.4.13.22"/>
    </reaction>
</comment>
<keyword evidence="13" id="KW-1185">Reference proteome</keyword>
<name>A0ABS9EGB2_9FLAO</name>
<dbReference type="CDD" id="cd14817">
    <property type="entry name" value="D-Ala-D-Ala_dipeptidase_VanX"/>
    <property type="match status" value="1"/>
</dbReference>
<evidence type="ECO:0000313" key="12">
    <source>
        <dbReference type="EMBL" id="MCF4101930.1"/>
    </source>
</evidence>
<reference evidence="12" key="1">
    <citation type="submission" date="2022-01" db="EMBL/GenBank/DDBJ databases">
        <title>Gillisia lutea sp. nov., isolated from marine plastic residues from the Malvarosa beach (Valencia, Spain).</title>
        <authorList>
            <person name="Vidal-Verdu A."/>
            <person name="Molina-Menor E."/>
            <person name="Satari L."/>
            <person name="Pascual J."/>
            <person name="Pereto J."/>
            <person name="Porcar M."/>
        </authorList>
    </citation>
    <scope>NUCLEOTIDE SEQUENCE</scope>
    <source>
        <strain evidence="12">M10.2A</strain>
    </source>
</reference>
<feature type="binding site" evidence="9">
    <location>
        <position position="207"/>
    </location>
    <ligand>
        <name>Zn(2+)</name>
        <dbReference type="ChEBI" id="CHEBI:29105"/>
        <note>catalytic</note>
    </ligand>
</feature>
<sequence length="225" mass="25920">MKNLILLLFLTSISLPSFSQNNSLPEGFVHLKEVIPDIVIDLRYAGNNNFTGKPLPGYNSLEVITTKQAALALSKVQQELELQGYCLKIFDAYRPQRAVDQFMEWARKPEDTIMKKAFYPSVKKENLFELGYIATKSGHSRGSTLDLTIIDINSGEEMDMGSSYDFFGEISHLNTSQITDDQRNNRKLLKAVMSKYGFRSYSEEWWHFTLRNEPFPNTYFDFVIE</sequence>
<evidence type="ECO:0000256" key="4">
    <source>
        <dbReference type="ARBA" id="ARBA00022801"/>
    </source>
</evidence>
<dbReference type="InterPro" id="IPR000755">
    <property type="entry name" value="A_A_dipeptidase"/>
</dbReference>
<keyword evidence="2 9" id="KW-0645">Protease</keyword>
<keyword evidence="8 10" id="KW-0961">Cell wall biogenesis/degradation</keyword>
<feature type="binding site" evidence="9">
    <location>
        <position position="139"/>
    </location>
    <ligand>
        <name>Zn(2+)</name>
        <dbReference type="ChEBI" id="CHEBI:29105"/>
        <note>catalytic</note>
    </ligand>
</feature>
<dbReference type="HAMAP" id="MF_01924">
    <property type="entry name" value="A_A_dipeptidase"/>
    <property type="match status" value="1"/>
</dbReference>
<dbReference type="Proteomes" id="UP001179363">
    <property type="component" value="Unassembled WGS sequence"/>
</dbReference>
<keyword evidence="4 9" id="KW-0378">Hydrolase</keyword>
<comment type="function">
    <text evidence="9 10">Catalyzes hydrolysis of the D-alanyl-D-alanine dipeptide.</text>
</comment>
<evidence type="ECO:0000256" key="6">
    <source>
        <dbReference type="ARBA" id="ARBA00022997"/>
    </source>
</evidence>
<keyword evidence="5 9" id="KW-0862">Zinc</keyword>
<comment type="similarity">
    <text evidence="9 10">Belongs to the peptidase M15D family.</text>
</comment>
<evidence type="ECO:0000256" key="1">
    <source>
        <dbReference type="ARBA" id="ARBA00001362"/>
    </source>
</evidence>
<gene>
    <name evidence="12" type="ORF">L1I30_09655</name>
</gene>
<evidence type="ECO:0000256" key="5">
    <source>
        <dbReference type="ARBA" id="ARBA00022833"/>
    </source>
</evidence>
<evidence type="ECO:0000313" key="13">
    <source>
        <dbReference type="Proteomes" id="UP001179363"/>
    </source>
</evidence>
<feature type="signal peptide" evidence="11">
    <location>
        <begin position="1"/>
        <end position="19"/>
    </location>
</feature>
<dbReference type="Pfam" id="PF01427">
    <property type="entry name" value="Peptidase_M15"/>
    <property type="match status" value="1"/>
</dbReference>
<dbReference type="PIRSF" id="PIRSF026671">
    <property type="entry name" value="AA_dipeptidase"/>
    <property type="match status" value="1"/>
</dbReference>
<evidence type="ECO:0000256" key="9">
    <source>
        <dbReference type="HAMAP-Rule" id="MF_01924"/>
    </source>
</evidence>
<evidence type="ECO:0000256" key="2">
    <source>
        <dbReference type="ARBA" id="ARBA00022670"/>
    </source>
</evidence>
<dbReference type="EMBL" id="JAKGTH010000009">
    <property type="protein sequence ID" value="MCF4101930.1"/>
    <property type="molecule type" value="Genomic_DNA"/>
</dbReference>
<evidence type="ECO:0000256" key="10">
    <source>
        <dbReference type="PIRNR" id="PIRNR026671"/>
    </source>
</evidence>
<dbReference type="SUPFAM" id="SSF55166">
    <property type="entry name" value="Hedgehog/DD-peptidase"/>
    <property type="match status" value="1"/>
</dbReference>
<proteinExistence type="inferred from homology"/>
<comment type="caution">
    <text evidence="12">The sequence shown here is derived from an EMBL/GenBank/DDBJ whole genome shotgun (WGS) entry which is preliminary data.</text>
</comment>
<keyword evidence="11" id="KW-0732">Signal</keyword>
<keyword evidence="7 9" id="KW-0482">Metalloprotease</keyword>
<feature type="active site" description="Proton donor/acceptor" evidence="9">
    <location>
        <position position="204"/>
    </location>
</feature>
<keyword evidence="3 9" id="KW-0479">Metal-binding</keyword>
<dbReference type="EC" id="3.4.13.22" evidence="9 10"/>
<feature type="binding site" evidence="9">
    <location>
        <position position="146"/>
    </location>
    <ligand>
        <name>Zn(2+)</name>
        <dbReference type="ChEBI" id="CHEBI:29105"/>
        <note>catalytic</note>
    </ligand>
</feature>
<dbReference type="RefSeq" id="WP_236134080.1">
    <property type="nucleotide sequence ID" value="NZ_JAKGTH010000009.1"/>
</dbReference>
<keyword evidence="6 9" id="KW-0224">Dipeptidase</keyword>
<dbReference type="InterPro" id="IPR009045">
    <property type="entry name" value="Zn_M74/Hedgehog-like"/>
</dbReference>
<accession>A0ABS9EGB2</accession>
<evidence type="ECO:0000256" key="7">
    <source>
        <dbReference type="ARBA" id="ARBA00023049"/>
    </source>
</evidence>
<dbReference type="PANTHER" id="PTHR43126:SF1">
    <property type="entry name" value="D-ALANYL-D-ALANINE DIPEPTIDASE"/>
    <property type="match status" value="1"/>
</dbReference>
<evidence type="ECO:0000256" key="11">
    <source>
        <dbReference type="SAM" id="SignalP"/>
    </source>
</evidence>
<dbReference type="Gene3D" id="3.30.1380.10">
    <property type="match status" value="1"/>
</dbReference>